<dbReference type="Proteomes" id="UP000271339">
    <property type="component" value="Unassembled WGS sequence"/>
</dbReference>
<evidence type="ECO:0000256" key="1">
    <source>
        <dbReference type="SAM" id="SignalP"/>
    </source>
</evidence>
<dbReference type="EMBL" id="REFC01000011">
    <property type="protein sequence ID" value="RMA66304.1"/>
    <property type="molecule type" value="Genomic_DNA"/>
</dbReference>
<feature type="chain" id="PRO_5018311833" evidence="1">
    <location>
        <begin position="26"/>
        <end position="255"/>
    </location>
</feature>
<comment type="caution">
    <text evidence="2">The sequence shown here is derived from an EMBL/GenBank/DDBJ whole genome shotgun (WGS) entry which is preliminary data.</text>
</comment>
<feature type="signal peptide" evidence="1">
    <location>
        <begin position="1"/>
        <end position="25"/>
    </location>
</feature>
<dbReference type="AlphaFoldDB" id="A0A3L9Z1B5"/>
<proteinExistence type="predicted"/>
<organism evidence="2 3">
    <name type="scientific">Ulvibacter antarcticus</name>
    <dbReference type="NCBI Taxonomy" id="442714"/>
    <lineage>
        <taxon>Bacteria</taxon>
        <taxon>Pseudomonadati</taxon>
        <taxon>Bacteroidota</taxon>
        <taxon>Flavobacteriia</taxon>
        <taxon>Flavobacteriales</taxon>
        <taxon>Flavobacteriaceae</taxon>
        <taxon>Ulvibacter</taxon>
    </lineage>
</organism>
<name>A0A3L9Z1B5_9FLAO</name>
<keyword evidence="3" id="KW-1185">Reference proteome</keyword>
<sequence>MKKYFKFSVVSLLLLFIALSNIGYAQVGVNTASPTKELDVNGELRIRNTPDGDKLSDVFLSTDASGNVQDLGTFRELVYAHMEQPKASNLVVRATGGTDLVFGNGDWVNNTGTTLLLSEVTDTANQYDPLTGLFTVGAGNEGFYYIEGRVILENLPEASAVFDGESGQFRIFFGYNSSFALAQSSILDVFRGRKISGGFVGQDARVYSFIYMEAGDNIKLRFHTYGTMNMNSDPAGQNNIKIIRNSSRIDIYRLF</sequence>
<evidence type="ECO:0000313" key="3">
    <source>
        <dbReference type="Proteomes" id="UP000271339"/>
    </source>
</evidence>
<evidence type="ECO:0000313" key="2">
    <source>
        <dbReference type="EMBL" id="RMA66304.1"/>
    </source>
</evidence>
<reference evidence="2 3" key="1">
    <citation type="submission" date="2018-10" db="EMBL/GenBank/DDBJ databases">
        <title>Genomic Encyclopedia of Archaeal and Bacterial Type Strains, Phase II (KMG-II): from individual species to whole genera.</title>
        <authorList>
            <person name="Goeker M."/>
        </authorList>
    </citation>
    <scope>NUCLEOTIDE SEQUENCE [LARGE SCALE GENOMIC DNA]</scope>
    <source>
        <strain evidence="2 3">DSM 23424</strain>
    </source>
</reference>
<accession>A0A3L9Z1B5</accession>
<gene>
    <name evidence="2" type="ORF">BXY75_0725</name>
</gene>
<protein>
    <submittedName>
        <fullName evidence="2">Uncharacterized protein</fullName>
    </submittedName>
</protein>
<dbReference type="RefSeq" id="WP_121906304.1">
    <property type="nucleotide sequence ID" value="NZ_REFC01000011.1"/>
</dbReference>
<keyword evidence="1" id="KW-0732">Signal</keyword>
<dbReference type="OrthoDB" id="1247601at2"/>